<protein>
    <submittedName>
        <fullName evidence="3">Uncharacterized protein</fullName>
    </submittedName>
</protein>
<keyword evidence="2" id="KW-0472">Membrane</keyword>
<keyword evidence="2" id="KW-1133">Transmembrane helix</keyword>
<sequence>MEKKELIHSVDDVYEHADRRYKESLRMTGELARRADAKIEELYRRSDAKIDVLRDSMSKELSRIAQNQTMGGSGRASGERKENQSQLISQIKQSEYKLSKQLAKQKKLTWILFFVLTAVNIISVGSLFMFLTRYL</sequence>
<accession>A0ABN8E146</accession>
<evidence type="ECO:0000256" key="1">
    <source>
        <dbReference type="SAM" id="MobiDB-lite"/>
    </source>
</evidence>
<feature type="region of interest" description="Disordered" evidence="1">
    <location>
        <begin position="64"/>
        <end position="84"/>
    </location>
</feature>
<evidence type="ECO:0000256" key="2">
    <source>
        <dbReference type="SAM" id="Phobius"/>
    </source>
</evidence>
<reference evidence="3" key="1">
    <citation type="submission" date="2021-11" db="EMBL/GenBank/DDBJ databases">
        <authorList>
            <person name="Rodrigo-Torres L."/>
            <person name="Arahal R. D."/>
            <person name="Lucena T."/>
        </authorList>
    </citation>
    <scope>NUCLEOTIDE SEQUENCE</scope>
    <source>
        <strain evidence="3">CECT 7928</strain>
    </source>
</reference>
<dbReference type="Proteomes" id="UP000838748">
    <property type="component" value="Unassembled WGS sequence"/>
</dbReference>
<gene>
    <name evidence="3" type="ORF">VMF7928_01560</name>
</gene>
<comment type="caution">
    <text evidence="3">The sequence shown here is derived from an EMBL/GenBank/DDBJ whole genome shotgun (WGS) entry which is preliminary data.</text>
</comment>
<keyword evidence="2" id="KW-0812">Transmembrane</keyword>
<dbReference type="EMBL" id="CAKLDM010000002">
    <property type="protein sequence ID" value="CAH0538638.1"/>
    <property type="molecule type" value="Genomic_DNA"/>
</dbReference>
<organism evidence="3 4">
    <name type="scientific">Vibrio marisflavi CECT 7928</name>
    <dbReference type="NCBI Taxonomy" id="634439"/>
    <lineage>
        <taxon>Bacteria</taxon>
        <taxon>Pseudomonadati</taxon>
        <taxon>Pseudomonadota</taxon>
        <taxon>Gammaproteobacteria</taxon>
        <taxon>Vibrionales</taxon>
        <taxon>Vibrionaceae</taxon>
        <taxon>Vibrio</taxon>
    </lineage>
</organism>
<keyword evidence="4" id="KW-1185">Reference proteome</keyword>
<proteinExistence type="predicted"/>
<evidence type="ECO:0000313" key="4">
    <source>
        <dbReference type="Proteomes" id="UP000838748"/>
    </source>
</evidence>
<feature type="transmembrane region" description="Helical" evidence="2">
    <location>
        <begin position="108"/>
        <end position="131"/>
    </location>
</feature>
<name>A0ABN8E146_9VIBR</name>
<evidence type="ECO:0000313" key="3">
    <source>
        <dbReference type="EMBL" id="CAH0538638.1"/>
    </source>
</evidence>
<dbReference type="RefSeq" id="WP_237360909.1">
    <property type="nucleotide sequence ID" value="NZ_CAKLDM010000002.1"/>
</dbReference>